<organism evidence="6 7">
    <name type="scientific">Ohtaekwangia koreensis</name>
    <dbReference type="NCBI Taxonomy" id="688867"/>
    <lineage>
        <taxon>Bacteria</taxon>
        <taxon>Pseudomonadati</taxon>
        <taxon>Bacteroidota</taxon>
        <taxon>Cytophagia</taxon>
        <taxon>Cytophagales</taxon>
        <taxon>Fulvivirgaceae</taxon>
        <taxon>Ohtaekwangia</taxon>
    </lineage>
</organism>
<dbReference type="STRING" id="688867.SAMN05660236_0806"/>
<evidence type="ECO:0000259" key="5">
    <source>
        <dbReference type="Pfam" id="PF03143"/>
    </source>
</evidence>
<keyword evidence="2" id="KW-0251">Elongation factor</keyword>
<dbReference type="Proteomes" id="UP000190961">
    <property type="component" value="Unassembled WGS sequence"/>
</dbReference>
<keyword evidence="3" id="KW-0648">Protein biosynthesis</keyword>
<dbReference type="AlphaFoldDB" id="A0A1T5J6A1"/>
<dbReference type="Pfam" id="PF03143">
    <property type="entry name" value="GTP_EFTU_D3"/>
    <property type="match status" value="1"/>
</dbReference>
<reference evidence="6 7" key="1">
    <citation type="submission" date="2017-02" db="EMBL/GenBank/DDBJ databases">
        <authorList>
            <person name="Peterson S.W."/>
        </authorList>
    </citation>
    <scope>NUCLEOTIDE SEQUENCE [LARGE SCALE GENOMIC DNA]</scope>
    <source>
        <strain evidence="6 7">DSM 25262</strain>
    </source>
</reference>
<dbReference type="GO" id="GO:0003746">
    <property type="term" value="F:translation elongation factor activity"/>
    <property type="evidence" value="ECO:0007669"/>
    <property type="project" value="UniProtKB-KW"/>
</dbReference>
<sequence length="110" mass="12544">METKQADFIATLTYRTKEQGGRKTAAVSGYRPQVKFDFDEMQTSGQQTFIDRKLVFPGDTVDAEIKIIAVEYFENKLTEGMEFKFMEGPTTIGTGKIKHILNERLKKASR</sequence>
<dbReference type="InterPro" id="IPR009001">
    <property type="entry name" value="Transl_elong_EF1A/Init_IF2_C"/>
</dbReference>
<proteinExistence type="predicted"/>
<evidence type="ECO:0000256" key="1">
    <source>
        <dbReference type="ARBA" id="ARBA00022741"/>
    </source>
</evidence>
<keyword evidence="1" id="KW-0547">Nucleotide-binding</keyword>
<evidence type="ECO:0000256" key="2">
    <source>
        <dbReference type="ARBA" id="ARBA00022768"/>
    </source>
</evidence>
<name>A0A1T5J6A1_9BACT</name>
<accession>A0A1T5J6A1</accession>
<dbReference type="InterPro" id="IPR004160">
    <property type="entry name" value="Transl_elong_EFTu/EF1A_C"/>
</dbReference>
<dbReference type="EMBL" id="FUZU01000001">
    <property type="protein sequence ID" value="SKC46945.1"/>
    <property type="molecule type" value="Genomic_DNA"/>
</dbReference>
<evidence type="ECO:0000256" key="3">
    <source>
        <dbReference type="ARBA" id="ARBA00022917"/>
    </source>
</evidence>
<protein>
    <recommendedName>
        <fullName evidence="5">Translation elongation factor EFTu/EF1A C-terminal domain-containing protein</fullName>
    </recommendedName>
</protein>
<evidence type="ECO:0000256" key="4">
    <source>
        <dbReference type="ARBA" id="ARBA00023134"/>
    </source>
</evidence>
<dbReference type="RefSeq" id="WP_079685401.1">
    <property type="nucleotide sequence ID" value="NZ_FUZU01000001.1"/>
</dbReference>
<evidence type="ECO:0000313" key="7">
    <source>
        <dbReference type="Proteomes" id="UP000190961"/>
    </source>
</evidence>
<dbReference type="GO" id="GO:0005525">
    <property type="term" value="F:GTP binding"/>
    <property type="evidence" value="ECO:0007669"/>
    <property type="project" value="UniProtKB-KW"/>
</dbReference>
<dbReference type="Gene3D" id="2.40.30.10">
    <property type="entry name" value="Translation factors"/>
    <property type="match status" value="1"/>
</dbReference>
<gene>
    <name evidence="6" type="ORF">SAMN05660236_0806</name>
</gene>
<dbReference type="OrthoDB" id="292264at2"/>
<keyword evidence="7" id="KW-1185">Reference proteome</keyword>
<evidence type="ECO:0000313" key="6">
    <source>
        <dbReference type="EMBL" id="SKC46945.1"/>
    </source>
</evidence>
<keyword evidence="4" id="KW-0342">GTP-binding</keyword>
<feature type="domain" description="Translation elongation factor EFTu/EF1A C-terminal" evidence="5">
    <location>
        <begin position="5"/>
        <end position="100"/>
    </location>
</feature>
<dbReference type="SUPFAM" id="SSF50465">
    <property type="entry name" value="EF-Tu/eEF-1alpha/eIF2-gamma C-terminal domain"/>
    <property type="match status" value="1"/>
</dbReference>